<protein>
    <recommendedName>
        <fullName evidence="3">Tetratricopeptide repeat protein</fullName>
    </recommendedName>
</protein>
<dbReference type="InterPro" id="IPR011990">
    <property type="entry name" value="TPR-like_helical_dom_sf"/>
</dbReference>
<evidence type="ECO:0000313" key="1">
    <source>
        <dbReference type="EMBL" id="MDQ0162820.1"/>
    </source>
</evidence>
<dbReference type="Proteomes" id="UP001225646">
    <property type="component" value="Unassembled WGS sequence"/>
</dbReference>
<reference evidence="1 2" key="1">
    <citation type="submission" date="2023-07" db="EMBL/GenBank/DDBJ databases">
        <title>Genomic Encyclopedia of Type Strains, Phase IV (KMG-IV): sequencing the most valuable type-strain genomes for metagenomic binning, comparative biology and taxonomic classification.</title>
        <authorList>
            <person name="Goeker M."/>
        </authorList>
    </citation>
    <scope>NUCLEOTIDE SEQUENCE [LARGE SCALE GENOMIC DNA]</scope>
    <source>
        <strain evidence="1 2">DSM 19092</strain>
    </source>
</reference>
<sequence>MLFNAYVEMDDLKKAKQLLDRYPDDFSIHFVYNRLLLELLENGPTKKAEKLLKEAKKRNPHVIKYLYDGRWVDSSIPYFTPGDETEAIVYVQDSGHLWWDDPLDRLRHLL</sequence>
<comment type="caution">
    <text evidence="1">The sequence shown here is derived from an EMBL/GenBank/DDBJ whole genome shotgun (WGS) entry which is preliminary data.</text>
</comment>
<evidence type="ECO:0000313" key="2">
    <source>
        <dbReference type="Proteomes" id="UP001225646"/>
    </source>
</evidence>
<dbReference type="RefSeq" id="WP_419152112.1">
    <property type="nucleotide sequence ID" value="NZ_JAUSTR010000007.1"/>
</dbReference>
<proteinExistence type="predicted"/>
<gene>
    <name evidence="1" type="ORF">J2S06_001897</name>
</gene>
<keyword evidence="2" id="KW-1185">Reference proteome</keyword>
<accession>A0ABT9VPB1</accession>
<dbReference type="EMBL" id="JAUSTR010000007">
    <property type="protein sequence ID" value="MDQ0162820.1"/>
    <property type="molecule type" value="Genomic_DNA"/>
</dbReference>
<dbReference type="SUPFAM" id="SSF48452">
    <property type="entry name" value="TPR-like"/>
    <property type="match status" value="1"/>
</dbReference>
<name>A0ABT9VPB1_9BACI</name>
<evidence type="ECO:0008006" key="3">
    <source>
        <dbReference type="Google" id="ProtNLM"/>
    </source>
</evidence>
<organism evidence="1 2">
    <name type="scientific">Aeribacillus alveayuensis</name>
    <dbReference type="NCBI Taxonomy" id="279215"/>
    <lineage>
        <taxon>Bacteria</taxon>
        <taxon>Bacillati</taxon>
        <taxon>Bacillota</taxon>
        <taxon>Bacilli</taxon>
        <taxon>Bacillales</taxon>
        <taxon>Bacillaceae</taxon>
        <taxon>Aeribacillus</taxon>
    </lineage>
</organism>